<dbReference type="Proteomes" id="UP000030364">
    <property type="component" value="Unassembled WGS sequence"/>
</dbReference>
<protein>
    <submittedName>
        <fullName evidence="1">Uncharacterized protein</fullName>
    </submittedName>
</protein>
<comment type="caution">
    <text evidence="1">The sequence shown here is derived from an EMBL/GenBank/DDBJ whole genome shotgun (WGS) entry which is preliminary data.</text>
</comment>
<evidence type="ECO:0000313" key="1">
    <source>
        <dbReference type="EMBL" id="KIX84338.1"/>
    </source>
</evidence>
<organism evidence="1 2">
    <name type="scientific">Thermus filiformis</name>
    <dbReference type="NCBI Taxonomy" id="276"/>
    <lineage>
        <taxon>Bacteria</taxon>
        <taxon>Thermotogati</taxon>
        <taxon>Deinococcota</taxon>
        <taxon>Deinococci</taxon>
        <taxon>Thermales</taxon>
        <taxon>Thermaceae</taxon>
        <taxon>Thermus</taxon>
    </lineage>
</organism>
<name>A0A0D6XBS5_THEFI</name>
<accession>A0A0D6XBS5</accession>
<evidence type="ECO:0000313" key="2">
    <source>
        <dbReference type="Proteomes" id="UP000030364"/>
    </source>
</evidence>
<sequence length="110" mass="11981">MPDLIVVPAGSRVFLEVPLLVSEGFNAPLEALEVRLTSPLVGSAPDQVSYTYRPDLSTLDRLVLVLEGPDPNEVWTYLAFPARLEVKLSSKVRQREFTLAAAPCLAGCGR</sequence>
<gene>
    <name evidence="1" type="ORF">THFILI_08765</name>
</gene>
<keyword evidence="2" id="KW-1185">Reference proteome</keyword>
<reference evidence="1 2" key="1">
    <citation type="journal article" date="2015" name="Genome Announc.">
        <title>Draft Genome Sequence of the Thermophile Thermus filiformis ATCC 43280, Producer of Carotenoid-(Di)glucoside-Branched Fatty Acid (Di)esters and Source of Hyperthermostable Enzymes of Biotechnological Interest.</title>
        <authorList>
            <person name="Mandelli F."/>
            <person name="Oliveira Ramires B."/>
            <person name="Couger M.B."/>
            <person name="Paixao D.A."/>
            <person name="Camilo C.M."/>
            <person name="Polikarpov I."/>
            <person name="Prade R."/>
            <person name="Riano-Pachon D.M."/>
            <person name="Squina F.M."/>
        </authorList>
    </citation>
    <scope>NUCLEOTIDE SEQUENCE [LARGE SCALE GENOMIC DNA]</scope>
    <source>
        <strain evidence="1 2">ATCC 43280</strain>
    </source>
</reference>
<proteinExistence type="predicted"/>
<dbReference type="EMBL" id="JPSL02000040">
    <property type="protein sequence ID" value="KIX84338.1"/>
    <property type="molecule type" value="Genomic_DNA"/>
</dbReference>
<dbReference type="AlphaFoldDB" id="A0A0D6XBS5"/>